<dbReference type="Pfam" id="PF00753">
    <property type="entry name" value="Lactamase_B"/>
    <property type="match status" value="1"/>
</dbReference>
<comment type="caution">
    <text evidence="2">The sequence shown here is derived from an EMBL/GenBank/DDBJ whole genome shotgun (WGS) entry which is preliminary data.</text>
</comment>
<proteinExistence type="predicted"/>
<protein>
    <recommendedName>
        <fullName evidence="1">Metallo-beta-lactamase domain-containing protein</fullName>
    </recommendedName>
</protein>
<feature type="domain" description="Metallo-beta-lactamase" evidence="1">
    <location>
        <begin position="26"/>
        <end position="220"/>
    </location>
</feature>
<reference evidence="2 3" key="1">
    <citation type="submission" date="2018-12" db="EMBL/GenBank/DDBJ databases">
        <title>Draft genome sequence of Xylaria grammica IHI A82.</title>
        <authorList>
            <person name="Buettner E."/>
            <person name="Kellner H."/>
        </authorList>
    </citation>
    <scope>NUCLEOTIDE SEQUENCE [LARGE SCALE GENOMIC DNA]</scope>
    <source>
        <strain evidence="2 3">IHI A82</strain>
    </source>
</reference>
<dbReference type="InterPro" id="IPR036866">
    <property type="entry name" value="RibonucZ/Hydroxyglut_hydro"/>
</dbReference>
<sequence>MTSLRSAVYVAPPILIAGRREAWWSPISCTLVYSEREAVLVDTPITIQQNEALVAWVEGIAPGRRLRYIYITHGHGDHFFGIPVILKHFPEAVPLATLATVKHMGQQTEEAVFSNLWEARFPGQIHKPFTLAQPIPEDWRLQFKLEERWVFQAIHCGHTDTYDSTILWVPDLRLAICGDVVYGQVHQMLMEANTEARREEWIRAIEKVEELKPAYVVPGHRQAEEIDGVWHLASTKKYIQDFGDVLKSGPKDEADLFSKMLDLYPDRFNPGALKLSTMGAFKAVKTARI</sequence>
<evidence type="ECO:0000313" key="2">
    <source>
        <dbReference type="EMBL" id="RWA05890.1"/>
    </source>
</evidence>
<dbReference type="EMBL" id="RYZI01000388">
    <property type="protein sequence ID" value="RWA05890.1"/>
    <property type="molecule type" value="Genomic_DNA"/>
</dbReference>
<dbReference type="InterPro" id="IPR050855">
    <property type="entry name" value="NDM-1-like"/>
</dbReference>
<keyword evidence="3" id="KW-1185">Reference proteome</keyword>
<accession>A0A439CUQ8</accession>
<dbReference type="Proteomes" id="UP000286045">
    <property type="component" value="Unassembled WGS sequence"/>
</dbReference>
<dbReference type="AlphaFoldDB" id="A0A439CUQ8"/>
<dbReference type="SUPFAM" id="SSF56281">
    <property type="entry name" value="Metallo-hydrolase/oxidoreductase"/>
    <property type="match status" value="1"/>
</dbReference>
<dbReference type="PANTHER" id="PTHR42951">
    <property type="entry name" value="METALLO-BETA-LACTAMASE DOMAIN-CONTAINING"/>
    <property type="match status" value="1"/>
</dbReference>
<organism evidence="2 3">
    <name type="scientific">Xylaria grammica</name>
    <dbReference type="NCBI Taxonomy" id="363999"/>
    <lineage>
        <taxon>Eukaryota</taxon>
        <taxon>Fungi</taxon>
        <taxon>Dikarya</taxon>
        <taxon>Ascomycota</taxon>
        <taxon>Pezizomycotina</taxon>
        <taxon>Sordariomycetes</taxon>
        <taxon>Xylariomycetidae</taxon>
        <taxon>Xylariales</taxon>
        <taxon>Xylariaceae</taxon>
        <taxon>Xylaria</taxon>
    </lineage>
</organism>
<dbReference type="Gene3D" id="3.60.15.10">
    <property type="entry name" value="Ribonuclease Z/Hydroxyacylglutathione hydrolase-like"/>
    <property type="match status" value="1"/>
</dbReference>
<evidence type="ECO:0000313" key="3">
    <source>
        <dbReference type="Proteomes" id="UP000286045"/>
    </source>
</evidence>
<dbReference type="CDD" id="cd07739">
    <property type="entry name" value="metallo-hydrolase-like_MBL-fold"/>
    <property type="match status" value="1"/>
</dbReference>
<dbReference type="PANTHER" id="PTHR42951:SF14">
    <property type="entry name" value="METALLO-BETA-LACTAMASE SUPERFAMILY PROTEIN"/>
    <property type="match status" value="1"/>
</dbReference>
<name>A0A439CUQ8_9PEZI</name>
<evidence type="ECO:0000259" key="1">
    <source>
        <dbReference type="SMART" id="SM00849"/>
    </source>
</evidence>
<dbReference type="InterPro" id="IPR001279">
    <property type="entry name" value="Metallo-B-lactamas"/>
</dbReference>
<dbReference type="SMART" id="SM00849">
    <property type="entry name" value="Lactamase_B"/>
    <property type="match status" value="1"/>
</dbReference>
<gene>
    <name evidence="2" type="ORF">EKO27_g9215</name>
</gene>